<dbReference type="EMBL" id="JACIGO010000002">
    <property type="protein sequence ID" value="MBB4289773.1"/>
    <property type="molecule type" value="Genomic_DNA"/>
</dbReference>
<reference evidence="1 2" key="1">
    <citation type="submission" date="2020-08" db="EMBL/GenBank/DDBJ databases">
        <title>Genomic Encyclopedia of Type Strains, Phase IV (KMG-V): Genome sequencing to study the core and pangenomes of soil and plant-associated prokaryotes.</title>
        <authorList>
            <person name="Whitman W."/>
        </authorList>
    </citation>
    <scope>NUCLEOTIDE SEQUENCE [LARGE SCALE GENOMIC DNA]</scope>
    <source>
        <strain evidence="1 2">SEMIA 415</strain>
    </source>
</reference>
<gene>
    <name evidence="1" type="ORF">GGE16_001813</name>
</gene>
<dbReference type="AlphaFoldDB" id="A0AAE2MHX1"/>
<name>A0AAE2MHX1_RHILE</name>
<dbReference type="SUPFAM" id="SSF54197">
    <property type="entry name" value="HIT-like"/>
    <property type="match status" value="1"/>
</dbReference>
<dbReference type="Gene3D" id="3.30.428.10">
    <property type="entry name" value="HIT-like"/>
    <property type="match status" value="1"/>
</dbReference>
<accession>A0AAE2MHX1</accession>
<sequence length="204" mass="23230">MDFGLGCVSDAPFAALAKLPILRPSEVNGDICENEKRQRLEIPPHFHVAETSGWLVNHRMDSALPGYLMISSKTNTNDLWNLSVDALAEFGPLLARAQSALKRELNAQRVYIGRYGHTPGYPIHFHVIPIYDWVEELFWKDARYRLLRNFAERPGETATDGAELTLFVWREFCERAEPPPVKGPSVSEVIQLLREAMWFQPPQA</sequence>
<protein>
    <submittedName>
        <fullName evidence="1">Diadenosine tetraphosphate (Ap4A) HIT family hydrolase</fullName>
    </submittedName>
</protein>
<evidence type="ECO:0000313" key="2">
    <source>
        <dbReference type="Proteomes" id="UP000538507"/>
    </source>
</evidence>
<evidence type="ECO:0000313" key="1">
    <source>
        <dbReference type="EMBL" id="MBB4289773.1"/>
    </source>
</evidence>
<dbReference type="InterPro" id="IPR036265">
    <property type="entry name" value="HIT-like_sf"/>
</dbReference>
<dbReference type="Proteomes" id="UP000538507">
    <property type="component" value="Unassembled WGS sequence"/>
</dbReference>
<keyword evidence="1" id="KW-0378">Hydrolase</keyword>
<organism evidence="1 2">
    <name type="scientific">Rhizobium leguminosarum</name>
    <dbReference type="NCBI Taxonomy" id="384"/>
    <lineage>
        <taxon>Bacteria</taxon>
        <taxon>Pseudomonadati</taxon>
        <taxon>Pseudomonadota</taxon>
        <taxon>Alphaproteobacteria</taxon>
        <taxon>Hyphomicrobiales</taxon>
        <taxon>Rhizobiaceae</taxon>
        <taxon>Rhizobium/Agrobacterium group</taxon>
        <taxon>Rhizobium</taxon>
    </lineage>
</organism>
<comment type="caution">
    <text evidence="1">The sequence shown here is derived from an EMBL/GenBank/DDBJ whole genome shotgun (WGS) entry which is preliminary data.</text>
</comment>
<proteinExistence type="predicted"/>
<dbReference type="GO" id="GO:0016787">
    <property type="term" value="F:hydrolase activity"/>
    <property type="evidence" value="ECO:0007669"/>
    <property type="project" value="UniProtKB-KW"/>
</dbReference>